<evidence type="ECO:0000259" key="2">
    <source>
        <dbReference type="Pfam" id="PF13625"/>
    </source>
</evidence>
<proteinExistence type="predicted"/>
<accession>A0A1H0SDQ2</accession>
<organism evidence="3 4">
    <name type="scientific">Actinokineospora alba</name>
    <dbReference type="NCBI Taxonomy" id="504798"/>
    <lineage>
        <taxon>Bacteria</taxon>
        <taxon>Bacillati</taxon>
        <taxon>Actinomycetota</taxon>
        <taxon>Actinomycetes</taxon>
        <taxon>Pseudonocardiales</taxon>
        <taxon>Pseudonocardiaceae</taxon>
        <taxon>Actinokineospora</taxon>
    </lineage>
</organism>
<sequence>MFANRFREYGDYRKAGPYTVVRVSSTTLTDWLRARDDEALAEVLRLRPDLATPRPADTTVLATRAGTRASVARAAEGLDTFTLAVLDALLTAGADRQPVPLDGLLDVPPERLREAADTLRGMILAWGDDDGISLVPAAREAGGLYPGGLGRSSPSLTDVDVSVLLAEIEDDERKVVTALAHGQPVGRTKDAAEILPLADARTPIQRLLARGLLVRVDAQTVELPREVGLAVRRERVGALTEPTLHTTAHKQSTVDATAASETLEVLRHMEALIHMWSDDPATTLKSGGLGVRDVRRLTKALDISERQATLLAELAFGASLIAETDTVIPEWIPTNHADLWLAASPANRWATLAAAWLDLPRLPGLGGLRDGKDKLLAPLSEDLRRPVAPLERLRVLTALADLKPGTGIASPDELAALLAWRAPRRGGRLRDEIVRWTLTEASALGIVALGAVSGPGRALLDEGAAAAAKRMAEAMPEPIDHFLVQADLTVVAPGVLEPHLAAQVGEVADVESAGSATVYRVSETSIRRALDVGRTASDLHELFRLRSRTPIPQSLTYLIDDVARRHGRLRGGAATSFLRCDDPALVAEVAAHPVAASLRLRRIAPTVLISPLPLLEILDELRAAGFAPAAEDVDGQVVDLRPTGRRVQTAARALRRPAGTRVADPEQLAEIVRSMRAGDRAAESRRSRPVSPSSGGANLAEVMALLKTAIQDGSKVWIGMVDGHGSAVQRVLIPVRLGGGVVEGHDPTGDDLHRLPVHRITSAALVEE</sequence>
<dbReference type="EMBL" id="FNJB01000008">
    <property type="protein sequence ID" value="SDP39348.1"/>
    <property type="molecule type" value="Genomic_DNA"/>
</dbReference>
<name>A0A1H0SDQ2_9PSEU</name>
<feature type="compositionally biased region" description="Basic and acidic residues" evidence="1">
    <location>
        <begin position="676"/>
        <end position="686"/>
    </location>
</feature>
<keyword evidence="3" id="KW-0067">ATP-binding</keyword>
<dbReference type="STRING" id="504798.SAMN05421871_105410"/>
<keyword evidence="3" id="KW-0547">Nucleotide-binding</keyword>
<evidence type="ECO:0000256" key="1">
    <source>
        <dbReference type="SAM" id="MobiDB-lite"/>
    </source>
</evidence>
<dbReference type="GO" id="GO:0004386">
    <property type="term" value="F:helicase activity"/>
    <property type="evidence" value="ECO:0007669"/>
    <property type="project" value="UniProtKB-KW"/>
</dbReference>
<dbReference type="Pfam" id="PF13625">
    <property type="entry name" value="Helicase_C_3"/>
    <property type="match status" value="1"/>
</dbReference>
<keyword evidence="3" id="KW-0347">Helicase</keyword>
<feature type="region of interest" description="Disordered" evidence="1">
    <location>
        <begin position="676"/>
        <end position="695"/>
    </location>
</feature>
<evidence type="ECO:0000313" key="4">
    <source>
        <dbReference type="Proteomes" id="UP000199651"/>
    </source>
</evidence>
<keyword evidence="4" id="KW-1185">Reference proteome</keyword>
<evidence type="ECO:0000313" key="3">
    <source>
        <dbReference type="EMBL" id="SDP39348.1"/>
    </source>
</evidence>
<dbReference type="AlphaFoldDB" id="A0A1H0SDQ2"/>
<gene>
    <name evidence="3" type="ORF">SAMN05192558_108399</name>
</gene>
<protein>
    <submittedName>
        <fullName evidence="3">Helicase conserved C-terminal domain-containing protein</fullName>
    </submittedName>
</protein>
<dbReference type="InterPro" id="IPR032830">
    <property type="entry name" value="XPB/Ssl2_N"/>
</dbReference>
<dbReference type="Proteomes" id="UP000199651">
    <property type="component" value="Unassembled WGS sequence"/>
</dbReference>
<reference evidence="4" key="1">
    <citation type="submission" date="2016-10" db="EMBL/GenBank/DDBJ databases">
        <authorList>
            <person name="Varghese N."/>
            <person name="Submissions S."/>
        </authorList>
    </citation>
    <scope>NUCLEOTIDE SEQUENCE [LARGE SCALE GENOMIC DNA]</scope>
    <source>
        <strain evidence="4">IBRC-M 10655</strain>
    </source>
</reference>
<feature type="domain" description="Helicase XPB/Ssl2 N-terminal" evidence="2">
    <location>
        <begin position="482"/>
        <end position="604"/>
    </location>
</feature>
<keyword evidence="3" id="KW-0378">Hydrolase</keyword>